<dbReference type="Proteomes" id="UP000750711">
    <property type="component" value="Unassembled WGS sequence"/>
</dbReference>
<reference evidence="1" key="1">
    <citation type="submission" date="2021-03" db="EMBL/GenBank/DDBJ databases">
        <title>Comparative genomics and phylogenomic investigation of the class Geoglossomycetes provide insights into ecological specialization and systematics.</title>
        <authorList>
            <person name="Melie T."/>
            <person name="Pirro S."/>
            <person name="Miller A.N."/>
            <person name="Quandt A."/>
        </authorList>
    </citation>
    <scope>NUCLEOTIDE SEQUENCE</scope>
    <source>
        <strain evidence="1">CAQ_001_2017</strain>
    </source>
</reference>
<sequence>MDPVSILGVIGASSTIVARIAATVHSLNEVRRRFHEADITIGLLISELTTVKAAVIQIGDWAKYNFAGGPIQADLGITFQESLEGCSIAMQVLNDEVQDVLGDMSPEDPGFQVRMRYVWNEPIIREHQQRLHTQVGALQLLIQVVQIRTLPGQAAFLREPKNRQILEKVRDDASSLRTRARSSHAGSDIAPSRTVSTVGSTVFSMD</sequence>
<name>A0A9P8RT13_9PEZI</name>
<dbReference type="AlphaFoldDB" id="A0A9P8RT13"/>
<evidence type="ECO:0000313" key="1">
    <source>
        <dbReference type="EMBL" id="KAH0565605.1"/>
    </source>
</evidence>
<accession>A0A9P8RT13</accession>
<protein>
    <recommendedName>
        <fullName evidence="3">Fungal N-terminal domain-containing protein</fullName>
    </recommendedName>
</protein>
<gene>
    <name evidence="1" type="ORF">GP486_000993</name>
</gene>
<organism evidence="1 2">
    <name type="scientific">Trichoglossum hirsutum</name>
    <dbReference type="NCBI Taxonomy" id="265104"/>
    <lineage>
        <taxon>Eukaryota</taxon>
        <taxon>Fungi</taxon>
        <taxon>Dikarya</taxon>
        <taxon>Ascomycota</taxon>
        <taxon>Pezizomycotina</taxon>
        <taxon>Geoglossomycetes</taxon>
        <taxon>Geoglossales</taxon>
        <taxon>Geoglossaceae</taxon>
        <taxon>Trichoglossum</taxon>
    </lineage>
</organism>
<proteinExistence type="predicted"/>
<comment type="caution">
    <text evidence="1">The sequence shown here is derived from an EMBL/GenBank/DDBJ whole genome shotgun (WGS) entry which is preliminary data.</text>
</comment>
<evidence type="ECO:0000313" key="2">
    <source>
        <dbReference type="Proteomes" id="UP000750711"/>
    </source>
</evidence>
<dbReference type="EMBL" id="JAGHQM010000076">
    <property type="protein sequence ID" value="KAH0565605.1"/>
    <property type="molecule type" value="Genomic_DNA"/>
</dbReference>
<keyword evidence="2" id="KW-1185">Reference proteome</keyword>
<evidence type="ECO:0008006" key="3">
    <source>
        <dbReference type="Google" id="ProtNLM"/>
    </source>
</evidence>